<dbReference type="GO" id="GO:0004674">
    <property type="term" value="F:protein serine/threonine kinase activity"/>
    <property type="evidence" value="ECO:0007669"/>
    <property type="project" value="UniProtKB-KW"/>
</dbReference>
<dbReference type="FunFam" id="3.30.200.20:FF:000042">
    <property type="entry name" value="Aurora kinase A"/>
    <property type="match status" value="1"/>
</dbReference>
<organism evidence="11 12">
    <name type="scientific">Peronospora matthiolae</name>
    <dbReference type="NCBI Taxonomy" id="2874970"/>
    <lineage>
        <taxon>Eukaryota</taxon>
        <taxon>Sar</taxon>
        <taxon>Stramenopiles</taxon>
        <taxon>Oomycota</taxon>
        <taxon>Peronosporomycetes</taxon>
        <taxon>Peronosporales</taxon>
        <taxon>Peronosporaceae</taxon>
        <taxon>Peronospora</taxon>
    </lineage>
</organism>
<dbReference type="PROSITE" id="PS51285">
    <property type="entry name" value="AGC_KINASE_CTER"/>
    <property type="match status" value="1"/>
</dbReference>
<evidence type="ECO:0000256" key="8">
    <source>
        <dbReference type="SAM" id="MobiDB-lite"/>
    </source>
</evidence>
<feature type="domain" description="Protein kinase" evidence="9">
    <location>
        <begin position="571"/>
        <end position="834"/>
    </location>
</feature>
<dbReference type="InterPro" id="IPR017892">
    <property type="entry name" value="Pkinase_C"/>
</dbReference>
<dbReference type="InterPro" id="IPR011009">
    <property type="entry name" value="Kinase-like_dom_sf"/>
</dbReference>
<keyword evidence="2" id="KW-0597">Phosphoprotein</keyword>
<dbReference type="CDD" id="cd05123">
    <property type="entry name" value="STKc_AGC"/>
    <property type="match status" value="1"/>
</dbReference>
<dbReference type="InterPro" id="IPR008271">
    <property type="entry name" value="Ser/Thr_kinase_AS"/>
</dbReference>
<dbReference type="FunFam" id="1.10.510.10:FF:000465">
    <property type="entry name" value="Non-specific serine/threonine protein kinase"/>
    <property type="match status" value="1"/>
</dbReference>
<feature type="region of interest" description="Disordered" evidence="8">
    <location>
        <begin position="862"/>
        <end position="890"/>
    </location>
</feature>
<dbReference type="PROSITE" id="PS00107">
    <property type="entry name" value="PROTEIN_KINASE_ATP"/>
    <property type="match status" value="1"/>
</dbReference>
<dbReference type="AlphaFoldDB" id="A0AAV1TDJ9"/>
<sequence length="903" mass="98947">MSSSAGAGGASPTSASAEGDVDLMRTILGEHVPQSVILTCLTACAFDVSAALNWYFAELAASSPAGFEPEEAAALETATRRSPVYTIQSGLSLTLHARAVEGMVSKSEAYYATLTKGDPAYDTLTPSNEKFLTIRLRKRGWRTCTVHGMPSPATQRPVFANGDVVTLECNGLWLKTNSINKTLQWKAPSEDDRNKFVIRGLPLGKNLAPGDYFFLTSYKWKDKEIVCKDERPVGTPSYNTNVHRCFLGLDRIKTANQRLYLYAKLTQNAVKSLPRPDDPAEASHLTISVTGTLRSTGSFASQDQSHSLRTNSISDEVQFSNAKIEQMANVIGTNVTRDHLANFLDGAGGDVQVALEHYFMSLSTAESGMEATRSTSATDAPSVTQAHVVESAAAREEAQARAQAQGQVNHDRRPLSQLILGIPPFPEPTTLPSTKPLPIVRSPVSTKAKYVAAGTLPLPPSVDAASTFVGEPSPGMPPPVPSVCPSSIPPRIDSVIAHGRMTTPSVLQHTAGVASVPRIIEDEVFVETTNYSKNHERMERVMTPVEQQGRGSVIKSGVESERTEALTIQDFEMLSVLGKGSFGAVMLVRFKKDGRVFALKIIKKNNMDQADVQNAIEERQILQRIHHPYICGLVFAFQTNERLYLGMKYYAAGDLFYHLNMKGHLGTKNAKLYGAELVLAISYLHELNILYRDLKPSNVMIDSEGHIGVVDFGLSKQHICGSNYGVKTLSGTAEYVAPEALAQSADGSRDYGKAYDWWSLGVVIYEMLVGESPFYDENEHTMLSQIVHSDVVFPPDFPRDAYDLVTGLLCKDPKKRLGAESMGGVEAIKRCQFFSQIDWDKLLRREVKAHWTPKLSSETDTRYVDPEFIEEGPPSAAYDPSAGSENSSSKRFSQFSFDYNLGR</sequence>
<dbReference type="Gene3D" id="1.10.8.10">
    <property type="entry name" value="DNA helicase RuvA subunit, C-terminal domain"/>
    <property type="match status" value="1"/>
</dbReference>
<dbReference type="InterPro" id="IPR045270">
    <property type="entry name" value="STKc_AGC"/>
</dbReference>
<evidence type="ECO:0008006" key="13">
    <source>
        <dbReference type="Google" id="ProtNLM"/>
    </source>
</evidence>
<evidence type="ECO:0000313" key="12">
    <source>
        <dbReference type="Proteomes" id="UP001162060"/>
    </source>
</evidence>
<feature type="binding site" evidence="7">
    <location>
        <position position="604"/>
    </location>
    <ligand>
        <name>ATP</name>
        <dbReference type="ChEBI" id="CHEBI:30616"/>
    </ligand>
</feature>
<proteinExistence type="predicted"/>
<dbReference type="InterPro" id="IPR000719">
    <property type="entry name" value="Prot_kinase_dom"/>
</dbReference>
<evidence type="ECO:0000256" key="5">
    <source>
        <dbReference type="ARBA" id="ARBA00022777"/>
    </source>
</evidence>
<evidence type="ECO:0000313" key="11">
    <source>
        <dbReference type="EMBL" id="CAK7911508.1"/>
    </source>
</evidence>
<dbReference type="PROSITE" id="PS00108">
    <property type="entry name" value="PROTEIN_KINASE_ST"/>
    <property type="match status" value="1"/>
</dbReference>
<dbReference type="SMART" id="SM00220">
    <property type="entry name" value="S_TKc"/>
    <property type="match status" value="1"/>
</dbReference>
<reference evidence="11" key="1">
    <citation type="submission" date="2024-01" db="EMBL/GenBank/DDBJ databases">
        <authorList>
            <person name="Webb A."/>
        </authorList>
    </citation>
    <scope>NUCLEOTIDE SEQUENCE</scope>
    <source>
        <strain evidence="11">Pm1</strain>
    </source>
</reference>
<dbReference type="Gene3D" id="1.10.510.10">
    <property type="entry name" value="Transferase(Phosphotransferase) domain 1"/>
    <property type="match status" value="1"/>
</dbReference>
<dbReference type="SUPFAM" id="SSF56112">
    <property type="entry name" value="Protein kinase-like (PK-like)"/>
    <property type="match status" value="1"/>
</dbReference>
<keyword evidence="5" id="KW-0418">Kinase</keyword>
<dbReference type="GO" id="GO:0005524">
    <property type="term" value="F:ATP binding"/>
    <property type="evidence" value="ECO:0007669"/>
    <property type="project" value="UniProtKB-UniRule"/>
</dbReference>
<evidence type="ECO:0000256" key="3">
    <source>
        <dbReference type="ARBA" id="ARBA00022679"/>
    </source>
</evidence>
<accession>A0AAV1TDJ9</accession>
<keyword evidence="3" id="KW-0808">Transferase</keyword>
<dbReference type="PANTHER" id="PTHR24351">
    <property type="entry name" value="RIBOSOMAL PROTEIN S6 KINASE"/>
    <property type="match status" value="1"/>
</dbReference>
<dbReference type="SMART" id="SM00133">
    <property type="entry name" value="S_TK_X"/>
    <property type="match status" value="1"/>
</dbReference>
<dbReference type="EMBL" id="CAKLBY020000037">
    <property type="protein sequence ID" value="CAK7911508.1"/>
    <property type="molecule type" value="Genomic_DNA"/>
</dbReference>
<keyword evidence="6 7" id="KW-0067">ATP-binding</keyword>
<gene>
    <name evidence="11" type="ORF">PM001_LOCUS4378</name>
</gene>
<dbReference type="Pfam" id="PF00433">
    <property type="entry name" value="Pkinase_C"/>
    <property type="match status" value="1"/>
</dbReference>
<dbReference type="Gene3D" id="3.30.200.20">
    <property type="entry name" value="Phosphorylase Kinase, domain 1"/>
    <property type="match status" value="1"/>
</dbReference>
<dbReference type="Proteomes" id="UP001162060">
    <property type="component" value="Unassembled WGS sequence"/>
</dbReference>
<dbReference type="PROSITE" id="PS50011">
    <property type="entry name" value="PROTEIN_KINASE_DOM"/>
    <property type="match status" value="1"/>
</dbReference>
<evidence type="ECO:0000256" key="1">
    <source>
        <dbReference type="ARBA" id="ARBA00022527"/>
    </source>
</evidence>
<keyword evidence="4 7" id="KW-0547">Nucleotide-binding</keyword>
<dbReference type="InterPro" id="IPR017441">
    <property type="entry name" value="Protein_kinase_ATP_BS"/>
</dbReference>
<evidence type="ECO:0000256" key="7">
    <source>
        <dbReference type="PROSITE-ProRule" id="PRU10141"/>
    </source>
</evidence>
<evidence type="ECO:0000256" key="2">
    <source>
        <dbReference type="ARBA" id="ARBA00022553"/>
    </source>
</evidence>
<evidence type="ECO:0000256" key="6">
    <source>
        <dbReference type="ARBA" id="ARBA00022840"/>
    </source>
</evidence>
<feature type="domain" description="AGC-kinase C-terminal" evidence="10">
    <location>
        <begin position="835"/>
        <end position="903"/>
    </location>
</feature>
<dbReference type="Pfam" id="PF00069">
    <property type="entry name" value="Pkinase"/>
    <property type="match status" value="1"/>
</dbReference>
<comment type="caution">
    <text evidence="11">The sequence shown here is derived from an EMBL/GenBank/DDBJ whole genome shotgun (WGS) entry which is preliminary data.</text>
</comment>
<name>A0AAV1TDJ9_9STRA</name>
<dbReference type="InterPro" id="IPR000961">
    <property type="entry name" value="AGC-kinase_C"/>
</dbReference>
<protein>
    <recommendedName>
        <fullName evidence="13">AGC/AKT protein kinase</fullName>
    </recommendedName>
</protein>
<evidence type="ECO:0000256" key="4">
    <source>
        <dbReference type="ARBA" id="ARBA00022741"/>
    </source>
</evidence>
<keyword evidence="1" id="KW-0723">Serine/threonine-protein kinase</keyword>
<evidence type="ECO:0000259" key="9">
    <source>
        <dbReference type="PROSITE" id="PS50011"/>
    </source>
</evidence>
<evidence type="ECO:0000259" key="10">
    <source>
        <dbReference type="PROSITE" id="PS51285"/>
    </source>
</evidence>